<evidence type="ECO:0000313" key="1">
    <source>
        <dbReference type="EMBL" id="RXK60960.1"/>
    </source>
</evidence>
<reference evidence="1 2" key="1">
    <citation type="submission" date="2019-01" db="EMBL/GenBank/DDBJ databases">
        <title>Lacibacter sp. strain TTM-7.</title>
        <authorList>
            <person name="Chen W.-M."/>
        </authorList>
    </citation>
    <scope>NUCLEOTIDE SEQUENCE [LARGE SCALE GENOMIC DNA]</scope>
    <source>
        <strain evidence="1 2">TTM-7</strain>
    </source>
</reference>
<comment type="caution">
    <text evidence="1">The sequence shown here is derived from an EMBL/GenBank/DDBJ whole genome shotgun (WGS) entry which is preliminary data.</text>
</comment>
<dbReference type="RefSeq" id="WP_129130921.1">
    <property type="nucleotide sequence ID" value="NZ_SDHW01000002.1"/>
</dbReference>
<evidence type="ECO:0000313" key="2">
    <source>
        <dbReference type="Proteomes" id="UP000290204"/>
    </source>
</evidence>
<proteinExistence type="predicted"/>
<gene>
    <name evidence="1" type="ORF">ESA94_10930</name>
</gene>
<accession>A0A4Q1CK01</accession>
<evidence type="ECO:0008006" key="3">
    <source>
        <dbReference type="Google" id="ProtNLM"/>
    </source>
</evidence>
<sequence>MKQRKIGYLLFFIISVQSCFIMQRNKINSSDIIESNYINYVDSNGYVNTGIYNKDKIWGFNTAEAAKYKMNKKGDNFFYYELLKFESITLSIYDTISFRLNFNHSDSSYYIIYDNTYNQYLKKFEIEISVVPLLYKGKVTNSIDCDSCLIYKYESEYKGGCYDWFFNDSIGFLKTYGPYDHLKTNINDWEIDCIRREPNYNYSIKLLTAIKANKNFHTRCSVGELW</sequence>
<organism evidence="1 2">
    <name type="scientific">Lacibacter luteus</name>
    <dbReference type="NCBI Taxonomy" id="2508719"/>
    <lineage>
        <taxon>Bacteria</taxon>
        <taxon>Pseudomonadati</taxon>
        <taxon>Bacteroidota</taxon>
        <taxon>Chitinophagia</taxon>
        <taxon>Chitinophagales</taxon>
        <taxon>Chitinophagaceae</taxon>
        <taxon>Lacibacter</taxon>
    </lineage>
</organism>
<protein>
    <recommendedName>
        <fullName evidence="3">Lipoprotein</fullName>
    </recommendedName>
</protein>
<dbReference type="AlphaFoldDB" id="A0A4Q1CK01"/>
<dbReference type="EMBL" id="SDHW01000002">
    <property type="protein sequence ID" value="RXK60960.1"/>
    <property type="molecule type" value="Genomic_DNA"/>
</dbReference>
<keyword evidence="2" id="KW-1185">Reference proteome</keyword>
<dbReference type="PROSITE" id="PS51257">
    <property type="entry name" value="PROKAR_LIPOPROTEIN"/>
    <property type="match status" value="1"/>
</dbReference>
<dbReference type="Proteomes" id="UP000290204">
    <property type="component" value="Unassembled WGS sequence"/>
</dbReference>
<name>A0A4Q1CK01_9BACT</name>